<evidence type="ECO:0000313" key="9">
    <source>
        <dbReference type="Proteomes" id="UP000199663"/>
    </source>
</evidence>
<dbReference type="InterPro" id="IPR026015">
    <property type="entry name" value="ATP_synth_OSCP/delta_N_sf"/>
</dbReference>
<evidence type="ECO:0000256" key="2">
    <source>
        <dbReference type="ARBA" id="ARBA00022448"/>
    </source>
</evidence>
<evidence type="ECO:0000256" key="6">
    <source>
        <dbReference type="ARBA" id="ARBA00023310"/>
    </source>
</evidence>
<evidence type="ECO:0000256" key="3">
    <source>
        <dbReference type="ARBA" id="ARBA00022781"/>
    </source>
</evidence>
<protein>
    <recommendedName>
        <fullName evidence="7">ATP synthase subunit delta</fullName>
    </recommendedName>
    <alternativeName>
        <fullName evidence="7">ATP synthase F(1) sector subunit delta</fullName>
    </alternativeName>
    <alternativeName>
        <fullName evidence="7">F-type ATPase subunit delta</fullName>
        <shortName evidence="7">F-ATPase subunit delta</shortName>
    </alternativeName>
</protein>
<evidence type="ECO:0000256" key="7">
    <source>
        <dbReference type="HAMAP-Rule" id="MF_01416"/>
    </source>
</evidence>
<reference evidence="8 9" key="1">
    <citation type="submission" date="2016-10" db="EMBL/GenBank/DDBJ databases">
        <authorList>
            <person name="Varghese N."/>
            <person name="Submissions S."/>
        </authorList>
    </citation>
    <scope>NUCLEOTIDE SEQUENCE [LARGE SCALE GENOMIC DNA]</scope>
    <source>
        <strain evidence="8 9">DSM 17997</strain>
    </source>
</reference>
<comment type="caution">
    <text evidence="8">The sequence shown here is derived from an EMBL/GenBank/DDBJ whole genome shotgun (WGS) entry which is preliminary data.</text>
</comment>
<name>A0A1H3LWQ4_9BACT</name>
<keyword evidence="7" id="KW-0139">CF(1)</keyword>
<evidence type="ECO:0000313" key="8">
    <source>
        <dbReference type="EMBL" id="SDY68225.1"/>
    </source>
</evidence>
<organism evidence="8 9">
    <name type="scientific">Rhodonellum ikkaensis</name>
    <dbReference type="NCBI Taxonomy" id="336829"/>
    <lineage>
        <taxon>Bacteria</taxon>
        <taxon>Pseudomonadati</taxon>
        <taxon>Bacteroidota</taxon>
        <taxon>Cytophagia</taxon>
        <taxon>Cytophagales</taxon>
        <taxon>Cytophagaceae</taxon>
        <taxon>Rhodonellum</taxon>
    </lineage>
</organism>
<comment type="function">
    <text evidence="7">This protein is part of the stalk that links CF(0) to CF(1). It either transmits conformational changes from CF(0) to CF(1) or is implicated in proton conduction.</text>
</comment>
<dbReference type="InterPro" id="IPR020781">
    <property type="entry name" value="ATPase_OSCP/d_CS"/>
</dbReference>
<keyword evidence="2 7" id="KW-0813">Transport</keyword>
<dbReference type="SUPFAM" id="SSF47928">
    <property type="entry name" value="N-terminal domain of the delta subunit of the F1F0-ATP synthase"/>
    <property type="match status" value="1"/>
</dbReference>
<comment type="subcellular location">
    <subcellularLocation>
        <location evidence="7">Cell membrane</location>
        <topology evidence="7">Peripheral membrane protein</topology>
    </subcellularLocation>
    <subcellularLocation>
        <location evidence="1">Membrane</location>
    </subcellularLocation>
</comment>
<dbReference type="Pfam" id="PF00213">
    <property type="entry name" value="OSCP"/>
    <property type="match status" value="1"/>
</dbReference>
<dbReference type="PRINTS" id="PR00125">
    <property type="entry name" value="ATPASEDELTA"/>
</dbReference>
<keyword evidence="5 7" id="KW-0472">Membrane</keyword>
<keyword evidence="3 7" id="KW-0375">Hydrogen ion transport</keyword>
<evidence type="ECO:0000256" key="5">
    <source>
        <dbReference type="ARBA" id="ARBA00023136"/>
    </source>
</evidence>
<dbReference type="EMBL" id="FNQC01000002">
    <property type="protein sequence ID" value="SDY68225.1"/>
    <property type="molecule type" value="Genomic_DNA"/>
</dbReference>
<gene>
    <name evidence="7" type="primary">atpH</name>
    <name evidence="8" type="ORF">SAMN05444412_102219</name>
</gene>
<dbReference type="PROSITE" id="PS00389">
    <property type="entry name" value="ATPASE_DELTA"/>
    <property type="match status" value="1"/>
</dbReference>
<dbReference type="PANTHER" id="PTHR11910">
    <property type="entry name" value="ATP SYNTHASE DELTA CHAIN"/>
    <property type="match status" value="1"/>
</dbReference>
<comment type="similarity">
    <text evidence="7">Belongs to the ATPase delta chain family.</text>
</comment>
<evidence type="ECO:0000256" key="1">
    <source>
        <dbReference type="ARBA" id="ARBA00004370"/>
    </source>
</evidence>
<dbReference type="HAMAP" id="MF_01416">
    <property type="entry name" value="ATP_synth_delta_bact"/>
    <property type="match status" value="1"/>
</dbReference>
<accession>A0A1H3LWQ4</accession>
<keyword evidence="9" id="KW-1185">Reference proteome</keyword>
<dbReference type="InterPro" id="IPR000711">
    <property type="entry name" value="ATPase_OSCP/dsu"/>
</dbReference>
<comment type="function">
    <text evidence="7">F(1)F(0) ATP synthase produces ATP from ADP in the presence of a proton or sodium gradient. F-type ATPases consist of two structural domains, F(1) containing the extramembraneous catalytic core and F(0) containing the membrane proton channel, linked together by a central stalk and a peripheral stalk. During catalysis, ATP synthesis in the catalytic domain of F(1) is coupled via a rotary mechanism of the central stalk subunits to proton translocation.</text>
</comment>
<sequence length="186" mass="21209">MSSIRVASRYAKSILELAIEKGILEEVHQDMQLLLTLDKATPELGVMLNSPIVSSDKKLKILKALFPEGSSELTLPFFEIVSKKNRDNVLMEIAKEFHNQYNESKGIQLATVTTTFPIDEKLKKEFIEIVKEISGLEKVELIEKINPEIIGGFILKVNDRQLDESLNSKLKALRLEFSQNLYEKKF</sequence>
<dbReference type="RefSeq" id="WP_019596621.1">
    <property type="nucleotide sequence ID" value="NZ_FNQC01000002.1"/>
</dbReference>
<dbReference type="NCBIfam" id="TIGR01145">
    <property type="entry name" value="ATP_synt_delta"/>
    <property type="match status" value="1"/>
</dbReference>
<dbReference type="Gene3D" id="1.10.520.20">
    <property type="entry name" value="N-terminal domain of the delta subunit of the F1F0-ATP synthase"/>
    <property type="match status" value="1"/>
</dbReference>
<keyword evidence="4 7" id="KW-0406">Ion transport</keyword>
<keyword evidence="7" id="KW-1003">Cell membrane</keyword>
<proteinExistence type="inferred from homology"/>
<keyword evidence="6 7" id="KW-0066">ATP synthesis</keyword>
<evidence type="ECO:0000256" key="4">
    <source>
        <dbReference type="ARBA" id="ARBA00023065"/>
    </source>
</evidence>
<dbReference type="Proteomes" id="UP000199663">
    <property type="component" value="Unassembled WGS sequence"/>
</dbReference>